<dbReference type="PANTHER" id="PTHR12558">
    <property type="entry name" value="CELL DIVISION CYCLE 16,23,27"/>
    <property type="match status" value="1"/>
</dbReference>
<dbReference type="SMART" id="SM00028">
    <property type="entry name" value="TPR"/>
    <property type="match status" value="7"/>
</dbReference>
<protein>
    <submittedName>
        <fullName evidence="8">Uncharacterized protein</fullName>
    </submittedName>
</protein>
<evidence type="ECO:0000313" key="9">
    <source>
        <dbReference type="Proteomes" id="UP000290189"/>
    </source>
</evidence>
<dbReference type="Pfam" id="PF07719">
    <property type="entry name" value="TPR_2"/>
    <property type="match status" value="1"/>
</dbReference>
<accession>A0A3P3YHQ4</accession>
<gene>
    <name evidence="8" type="ORF">PLBR_LOCUS6926</name>
</gene>
<keyword evidence="8" id="KW-0496">Mitochondrion</keyword>
<keyword evidence="2" id="KW-0677">Repeat</keyword>
<proteinExistence type="predicted"/>
<dbReference type="GO" id="GO:0005680">
    <property type="term" value="C:anaphase-promoting complex"/>
    <property type="evidence" value="ECO:0007669"/>
    <property type="project" value="TreeGrafter"/>
</dbReference>
<evidence type="ECO:0000256" key="1">
    <source>
        <dbReference type="ARBA" id="ARBA00022618"/>
    </source>
</evidence>
<dbReference type="PANTHER" id="PTHR12558:SF9">
    <property type="entry name" value="CELL DIVISION CYCLE PROTEIN 16 HOMOLOG"/>
    <property type="match status" value="1"/>
</dbReference>
<dbReference type="GO" id="GO:0005737">
    <property type="term" value="C:cytoplasm"/>
    <property type="evidence" value="ECO:0007669"/>
    <property type="project" value="TreeGrafter"/>
</dbReference>
<evidence type="ECO:0000256" key="2">
    <source>
        <dbReference type="ARBA" id="ARBA00022737"/>
    </source>
</evidence>
<dbReference type="GO" id="GO:0016567">
    <property type="term" value="P:protein ubiquitination"/>
    <property type="evidence" value="ECO:0007669"/>
    <property type="project" value="TreeGrafter"/>
</dbReference>
<dbReference type="AlphaFoldDB" id="A0A3P3YHQ4"/>
<sequence>MTTQQPTMTAETRPNDEENAMPIFCACLTTTSTDRRSVMGVAPASVVSDAHGTHTHPRFWRHTMAATVPVDTIRALVQSCEAAGCIGSGLFFADKLVSFRNDDSDVYALAKLLFAKREFRRAVHVLSQSEAMRTNIRFRLLAGRCLMEVGDFDGALAVVGDDDEDGVAMDRHEDSATELSVQSAVCFLRGCIFEALENRHRSVYWFKQAVLQDVRCYDAFSRIVQERMLPLEEELAFFQQLVFPPGYEWLRDLYACEISQHSHEKDAVSEHAAAAASIGLHDNSNVLACQAQHAYNCNQFQAAHDLSQRIMEKDPYHDGVLPVYLCSLVELKRKSDLFYCAHQLVESYPNKAIAWFAVACYYYLIGKYDIARRYFSKSTSVDGHFVSSWVGFGHAFGAQDECDQAMSAYRTAERLFKGSHVPLLCLGIEFMRTNNLKGAMSLFEQSLNACPTDPMVYNEIAVAHYRNGAYVEAIEGFTKALSLVPPDAVSPWEPTLFNLGHALRKIGEIAKAREYYLRAQAVNPRNASVHTAIGLTYHLEGDRHAAIDQYHKALGLLPRNTLTNDLLTRCIAEVVDDCKLVA</sequence>
<keyword evidence="6" id="KW-0131">Cell cycle</keyword>
<feature type="repeat" description="TPR" evidence="7">
    <location>
        <begin position="493"/>
        <end position="526"/>
    </location>
</feature>
<dbReference type="Proteomes" id="UP000290189">
    <property type="component" value="Unassembled WGS sequence"/>
</dbReference>
<geneLocation type="mitochondrion" evidence="8"/>
<dbReference type="Pfam" id="PF12895">
    <property type="entry name" value="ANAPC3"/>
    <property type="match status" value="1"/>
</dbReference>
<evidence type="ECO:0000313" key="8">
    <source>
        <dbReference type="EMBL" id="SPQ99711.1"/>
    </source>
</evidence>
<feature type="repeat" description="TPR" evidence="7">
    <location>
        <begin position="454"/>
        <end position="487"/>
    </location>
</feature>
<dbReference type="EMBL" id="OVEO01000012">
    <property type="protein sequence ID" value="SPQ99711.1"/>
    <property type="molecule type" value="Genomic_DNA"/>
</dbReference>
<reference evidence="8 9" key="1">
    <citation type="submission" date="2018-03" db="EMBL/GenBank/DDBJ databases">
        <authorList>
            <person name="Fogelqvist J."/>
        </authorList>
    </citation>
    <scope>NUCLEOTIDE SEQUENCE [LARGE SCALE GENOMIC DNA]</scope>
</reference>
<dbReference type="GO" id="GO:0045842">
    <property type="term" value="P:positive regulation of mitotic metaphase/anaphase transition"/>
    <property type="evidence" value="ECO:0007669"/>
    <property type="project" value="TreeGrafter"/>
</dbReference>
<evidence type="ECO:0000256" key="3">
    <source>
        <dbReference type="ARBA" id="ARBA00022776"/>
    </source>
</evidence>
<dbReference type="GO" id="GO:0031145">
    <property type="term" value="P:anaphase-promoting complex-dependent catabolic process"/>
    <property type="evidence" value="ECO:0007669"/>
    <property type="project" value="TreeGrafter"/>
</dbReference>
<name>A0A3P3YHQ4_PLABS</name>
<keyword evidence="3" id="KW-0498">Mitosis</keyword>
<dbReference type="InterPro" id="IPR019734">
    <property type="entry name" value="TPR_rpt"/>
</dbReference>
<keyword evidence="5 7" id="KW-0802">TPR repeat</keyword>
<keyword evidence="1" id="KW-0132">Cell division</keyword>
<dbReference type="InterPro" id="IPR011990">
    <property type="entry name" value="TPR-like_helical_dom_sf"/>
</dbReference>
<evidence type="ECO:0000256" key="5">
    <source>
        <dbReference type="ARBA" id="ARBA00022803"/>
    </source>
</evidence>
<dbReference type="Gene3D" id="1.25.40.10">
    <property type="entry name" value="Tetratricopeptide repeat domain"/>
    <property type="match status" value="1"/>
</dbReference>
<evidence type="ECO:0000256" key="7">
    <source>
        <dbReference type="PROSITE-ProRule" id="PRU00339"/>
    </source>
</evidence>
<feature type="repeat" description="TPR" evidence="7">
    <location>
        <begin position="527"/>
        <end position="560"/>
    </location>
</feature>
<dbReference type="GO" id="GO:0051301">
    <property type="term" value="P:cell division"/>
    <property type="evidence" value="ECO:0007669"/>
    <property type="project" value="UniProtKB-KW"/>
</dbReference>
<evidence type="ECO:0000256" key="6">
    <source>
        <dbReference type="ARBA" id="ARBA00023306"/>
    </source>
</evidence>
<keyword evidence="4" id="KW-0833">Ubl conjugation pathway</keyword>
<dbReference type="InterPro" id="IPR013105">
    <property type="entry name" value="TPR_2"/>
</dbReference>
<evidence type="ECO:0000256" key="4">
    <source>
        <dbReference type="ARBA" id="ARBA00022786"/>
    </source>
</evidence>
<dbReference type="PROSITE" id="PS50005">
    <property type="entry name" value="TPR"/>
    <property type="match status" value="3"/>
</dbReference>
<organism evidence="8 9">
    <name type="scientific">Plasmodiophora brassicae</name>
    <name type="common">Clubroot disease agent</name>
    <dbReference type="NCBI Taxonomy" id="37360"/>
    <lineage>
        <taxon>Eukaryota</taxon>
        <taxon>Sar</taxon>
        <taxon>Rhizaria</taxon>
        <taxon>Endomyxa</taxon>
        <taxon>Phytomyxea</taxon>
        <taxon>Plasmodiophorida</taxon>
        <taxon>Plasmodiophoridae</taxon>
        <taxon>Plasmodiophora</taxon>
    </lineage>
</organism>
<dbReference type="SUPFAM" id="SSF48452">
    <property type="entry name" value="TPR-like"/>
    <property type="match status" value="1"/>
</dbReference>
<dbReference type="Pfam" id="PF13432">
    <property type="entry name" value="TPR_16"/>
    <property type="match status" value="1"/>
</dbReference>